<evidence type="ECO:0000256" key="6">
    <source>
        <dbReference type="ARBA" id="ARBA00038303"/>
    </source>
</evidence>
<comment type="subunit">
    <text evidence="7">Homodimer.</text>
</comment>
<evidence type="ECO:0000256" key="4">
    <source>
        <dbReference type="ARBA" id="ARBA00022679"/>
    </source>
</evidence>
<feature type="binding site" evidence="7">
    <location>
        <position position="85"/>
    </location>
    <ligand>
        <name>S-adenosyl-L-methionine</name>
        <dbReference type="ChEBI" id="CHEBI:59789"/>
    </ligand>
</feature>
<dbReference type="CDD" id="cd18081">
    <property type="entry name" value="RlmH-like"/>
    <property type="match status" value="1"/>
</dbReference>
<gene>
    <name evidence="7" type="primary">rlmH</name>
    <name evidence="8" type="ORF">JYT19_01060</name>
</gene>
<name>A0ABS3AWS1_9FIRM</name>
<evidence type="ECO:0000256" key="5">
    <source>
        <dbReference type="ARBA" id="ARBA00022691"/>
    </source>
</evidence>
<comment type="subcellular location">
    <subcellularLocation>
        <location evidence="7">Cytoplasm</location>
    </subcellularLocation>
</comment>
<feature type="binding site" evidence="7">
    <location>
        <position position="54"/>
    </location>
    <ligand>
        <name>S-adenosyl-L-methionine</name>
        <dbReference type="ChEBI" id="CHEBI:59789"/>
    </ligand>
</feature>
<reference evidence="8" key="1">
    <citation type="submission" date="2021-02" db="EMBL/GenBank/DDBJ databases">
        <title>Activity-based single-cell genomes from oceanic crustal fluid captures similar information to metagenomic and metatranscriptomic surveys with orders of magnitude less sampling.</title>
        <authorList>
            <person name="D'Angelo T.S."/>
            <person name="Orcutt B.N."/>
        </authorList>
    </citation>
    <scope>NUCLEOTIDE SEQUENCE [LARGE SCALE GENOMIC DNA]</scope>
    <source>
        <strain evidence="8">AH-315-E05</strain>
    </source>
</reference>
<evidence type="ECO:0000256" key="1">
    <source>
        <dbReference type="ARBA" id="ARBA00022490"/>
    </source>
</evidence>
<evidence type="ECO:0000313" key="8">
    <source>
        <dbReference type="EMBL" id="MBN4077480.1"/>
    </source>
</evidence>
<dbReference type="EC" id="2.1.1.177" evidence="7"/>
<dbReference type="HAMAP" id="MF_00658">
    <property type="entry name" value="23SrRNA_methyltr_H"/>
    <property type="match status" value="1"/>
</dbReference>
<dbReference type="PIRSF" id="PIRSF004505">
    <property type="entry name" value="MT_bac"/>
    <property type="match status" value="1"/>
</dbReference>
<protein>
    <recommendedName>
        <fullName evidence="7">Ribosomal RNA large subunit methyltransferase H</fullName>
        <ecNumber evidence="7">2.1.1.177</ecNumber>
    </recommendedName>
    <alternativeName>
        <fullName evidence="7">23S rRNA (pseudouridine1915-N3)-methyltransferase</fullName>
    </alternativeName>
    <alternativeName>
        <fullName evidence="7">23S rRNA m3Psi1915 methyltransferase</fullName>
    </alternativeName>
    <alternativeName>
        <fullName evidence="7">rRNA (pseudouridine-N3-)-methyltransferase RlmH</fullName>
    </alternativeName>
</protein>
<dbReference type="Proteomes" id="UP000765003">
    <property type="component" value="Unassembled WGS sequence"/>
</dbReference>
<comment type="caution">
    <text evidence="8">The sequence shown here is derived from an EMBL/GenBank/DDBJ whole genome shotgun (WGS) entry which is preliminary data.</text>
</comment>
<comment type="similarity">
    <text evidence="6 7">Belongs to the RNA methyltransferase RlmH family.</text>
</comment>
<dbReference type="InterPro" id="IPR029026">
    <property type="entry name" value="tRNA_m1G_MTases_N"/>
</dbReference>
<keyword evidence="9" id="KW-1185">Reference proteome</keyword>
<keyword evidence="1 7" id="KW-0963">Cytoplasm</keyword>
<evidence type="ECO:0000256" key="2">
    <source>
        <dbReference type="ARBA" id="ARBA00022552"/>
    </source>
</evidence>
<keyword evidence="2 7" id="KW-0698">rRNA processing</keyword>
<sequence>MTILILKVGDAKDSLNQIAGDYLKRLKQPFRVNVNSIKSEKLLLLSKNFYRIVLDENGEQLTSKEFSKTLEKLTNRGEKIAFLIGGALGHNEEVLKSANKTIALSKMTLPHRLAFCLLAEQIYRAQEIAHNGPYHK</sequence>
<comment type="catalytic activity">
    <reaction evidence="7">
        <text>pseudouridine(1915) in 23S rRNA + S-adenosyl-L-methionine = N(3)-methylpseudouridine(1915) in 23S rRNA + S-adenosyl-L-homocysteine + H(+)</text>
        <dbReference type="Rhea" id="RHEA:42752"/>
        <dbReference type="Rhea" id="RHEA-COMP:10221"/>
        <dbReference type="Rhea" id="RHEA-COMP:10222"/>
        <dbReference type="ChEBI" id="CHEBI:15378"/>
        <dbReference type="ChEBI" id="CHEBI:57856"/>
        <dbReference type="ChEBI" id="CHEBI:59789"/>
        <dbReference type="ChEBI" id="CHEBI:65314"/>
        <dbReference type="ChEBI" id="CHEBI:74486"/>
        <dbReference type="EC" id="2.1.1.177"/>
    </reaction>
</comment>
<dbReference type="InterPro" id="IPR029028">
    <property type="entry name" value="Alpha/beta_knot_MTases"/>
</dbReference>
<dbReference type="PANTHER" id="PTHR33603:SF1">
    <property type="entry name" value="RIBOSOMAL RNA LARGE SUBUNIT METHYLTRANSFERASE H"/>
    <property type="match status" value="1"/>
</dbReference>
<proteinExistence type="inferred from homology"/>
<dbReference type="Gene3D" id="3.40.1280.10">
    <property type="match status" value="1"/>
</dbReference>
<dbReference type="Pfam" id="PF02590">
    <property type="entry name" value="SPOUT_MTase"/>
    <property type="match status" value="1"/>
</dbReference>
<organism evidence="8 9">
    <name type="scientific">Sulfobacillus acidophilus</name>
    <dbReference type="NCBI Taxonomy" id="53633"/>
    <lineage>
        <taxon>Bacteria</taxon>
        <taxon>Bacillati</taxon>
        <taxon>Bacillota</taxon>
        <taxon>Clostridia</taxon>
        <taxon>Eubacteriales</taxon>
        <taxon>Clostridiales Family XVII. Incertae Sedis</taxon>
        <taxon>Sulfobacillus</taxon>
    </lineage>
</organism>
<dbReference type="InterPro" id="IPR003742">
    <property type="entry name" value="RlmH-like"/>
</dbReference>
<dbReference type="EMBL" id="JAFITA010000019">
    <property type="protein sequence ID" value="MBN4077480.1"/>
    <property type="molecule type" value="Genomic_DNA"/>
</dbReference>
<keyword evidence="3 7" id="KW-0489">Methyltransferase</keyword>
<dbReference type="PANTHER" id="PTHR33603">
    <property type="entry name" value="METHYLTRANSFERASE"/>
    <property type="match status" value="1"/>
</dbReference>
<keyword evidence="5 7" id="KW-0949">S-adenosyl-L-methionine</keyword>
<dbReference type="SUPFAM" id="SSF75217">
    <property type="entry name" value="alpha/beta knot"/>
    <property type="match status" value="1"/>
</dbReference>
<accession>A0ABS3AWS1</accession>
<evidence type="ECO:0000256" key="3">
    <source>
        <dbReference type="ARBA" id="ARBA00022603"/>
    </source>
</evidence>
<keyword evidence="4 7" id="KW-0808">Transferase</keyword>
<comment type="function">
    <text evidence="7">Specifically methylates the pseudouridine at position 1915 (m3Psi1915) in 23S rRNA.</text>
</comment>
<evidence type="ECO:0000313" key="9">
    <source>
        <dbReference type="Proteomes" id="UP000765003"/>
    </source>
</evidence>
<evidence type="ECO:0000256" key="7">
    <source>
        <dbReference type="HAMAP-Rule" id="MF_00658"/>
    </source>
</evidence>
<feature type="binding site" evidence="7">
    <location>
        <begin position="104"/>
        <end position="109"/>
    </location>
    <ligand>
        <name>S-adenosyl-L-methionine</name>
        <dbReference type="ChEBI" id="CHEBI:59789"/>
    </ligand>
</feature>